<dbReference type="Proteomes" id="UP000590524">
    <property type="component" value="Unassembled WGS sequence"/>
</dbReference>
<protein>
    <submittedName>
        <fullName evidence="1">Uncharacterized protein</fullName>
    </submittedName>
</protein>
<comment type="caution">
    <text evidence="1">The sequence shown here is derived from an EMBL/GenBank/DDBJ whole genome shotgun (WGS) entry which is preliminary data.</text>
</comment>
<dbReference type="AlphaFoldDB" id="A0A7W6LRG8"/>
<name>A0A7W6LRG8_9SPHN</name>
<sequence length="200" mass="21895">MSELLPLTRALAPGTVPRPVRYGDTLQAILGGSSVDLHRIGDRWAIDVVTGRLKPEPDGRRWVAALIRSIGADVRMKWPQPGFDVRSPGPYVVDGGDQQGSTLQLRGGGPWGYAAQEGQFFNLIHNGRRYLKMVTQRALTGTDGALTVSFWPMLRIIPADGDMIDFADPQIEGVLTGQEAGWTLQRAQTAGLKFTITERE</sequence>
<evidence type="ECO:0000313" key="2">
    <source>
        <dbReference type="Proteomes" id="UP000590524"/>
    </source>
</evidence>
<organism evidence="1 2">
    <name type="scientific">Sphingobium scionense</name>
    <dbReference type="NCBI Taxonomy" id="1404341"/>
    <lineage>
        <taxon>Bacteria</taxon>
        <taxon>Pseudomonadati</taxon>
        <taxon>Pseudomonadota</taxon>
        <taxon>Alphaproteobacteria</taxon>
        <taxon>Sphingomonadales</taxon>
        <taxon>Sphingomonadaceae</taxon>
        <taxon>Sphingobium</taxon>
    </lineage>
</organism>
<gene>
    <name evidence="1" type="ORF">GGQ90_002923</name>
</gene>
<evidence type="ECO:0000313" key="1">
    <source>
        <dbReference type="EMBL" id="MBB4149134.1"/>
    </source>
</evidence>
<keyword evidence="2" id="KW-1185">Reference proteome</keyword>
<reference evidence="1 2" key="1">
    <citation type="submission" date="2020-08" db="EMBL/GenBank/DDBJ databases">
        <title>Genomic Encyclopedia of Type Strains, Phase IV (KMG-IV): sequencing the most valuable type-strain genomes for metagenomic binning, comparative biology and taxonomic classification.</title>
        <authorList>
            <person name="Goeker M."/>
        </authorList>
    </citation>
    <scope>NUCLEOTIDE SEQUENCE [LARGE SCALE GENOMIC DNA]</scope>
    <source>
        <strain evidence="1 2">DSM 19371</strain>
    </source>
</reference>
<proteinExistence type="predicted"/>
<dbReference type="EMBL" id="JACIEU010000011">
    <property type="protein sequence ID" value="MBB4149134.1"/>
    <property type="molecule type" value="Genomic_DNA"/>
</dbReference>
<dbReference type="RefSeq" id="WP_188082774.1">
    <property type="nucleotide sequence ID" value="NZ_JACIEU010000011.1"/>
</dbReference>
<accession>A0A7W6LRG8</accession>